<reference evidence="2" key="1">
    <citation type="journal article" date="2014" name="BMC Genomics">
        <title>Characterizing the developmental transcriptome of the oriental fruit fly, Bactrocera dorsalis (Diptera: Tephritidae) through comparative genomic analysis with Drosophila melanogaster utilizing modENCODE datasets.</title>
        <authorList>
            <person name="Geib S.M."/>
            <person name="Calla B."/>
            <person name="Hall B."/>
            <person name="Hou S."/>
            <person name="Manoukis N.C."/>
        </authorList>
    </citation>
    <scope>NUCLEOTIDE SEQUENCE</scope>
    <source>
        <strain evidence="2">Punador</strain>
    </source>
</reference>
<feature type="transmembrane region" description="Helical" evidence="1">
    <location>
        <begin position="73"/>
        <end position="94"/>
    </location>
</feature>
<organism evidence="2">
    <name type="scientific">Bactrocera dorsalis</name>
    <name type="common">Oriental fruit fly</name>
    <name type="synonym">Dacus dorsalis</name>
    <dbReference type="NCBI Taxonomy" id="27457"/>
    <lineage>
        <taxon>Eukaryota</taxon>
        <taxon>Metazoa</taxon>
        <taxon>Ecdysozoa</taxon>
        <taxon>Arthropoda</taxon>
        <taxon>Hexapoda</taxon>
        <taxon>Insecta</taxon>
        <taxon>Pterygota</taxon>
        <taxon>Neoptera</taxon>
        <taxon>Endopterygota</taxon>
        <taxon>Diptera</taxon>
        <taxon>Brachycera</taxon>
        <taxon>Muscomorpha</taxon>
        <taxon>Tephritoidea</taxon>
        <taxon>Tephritidae</taxon>
        <taxon>Bactrocera</taxon>
        <taxon>Bactrocera</taxon>
    </lineage>
</organism>
<name>A0A034WE03_BACDO</name>
<accession>A0A034WE03</accession>
<dbReference type="EMBL" id="GAKP01006581">
    <property type="protein sequence ID" value="JAC52371.1"/>
    <property type="molecule type" value="Transcribed_RNA"/>
</dbReference>
<sequence length="130" mass="15212">MPISGPKLIHFSESTNIDGITYYNHQQQLREIIHNQHSEKLEVLRILSSKSNYKFSNIQEISTFLIPVEENPVQFTLIIIIAFLTFIATIYGLVHLCKYCQNVRMLNRQRQIDGLFEIELNRLHQQQLAA</sequence>
<feature type="non-terminal residue" evidence="2">
    <location>
        <position position="130"/>
    </location>
</feature>
<dbReference type="OrthoDB" id="8009878at2759"/>
<protein>
    <submittedName>
        <fullName evidence="2">Uncharacterized protein</fullName>
    </submittedName>
</protein>
<keyword evidence="1" id="KW-1133">Transmembrane helix</keyword>
<evidence type="ECO:0000256" key="1">
    <source>
        <dbReference type="SAM" id="Phobius"/>
    </source>
</evidence>
<evidence type="ECO:0000313" key="2">
    <source>
        <dbReference type="EMBL" id="JAC52370.1"/>
    </source>
</evidence>
<dbReference type="EMBL" id="GAKP01006582">
    <property type="protein sequence ID" value="JAC52370.1"/>
    <property type="molecule type" value="Transcribed_RNA"/>
</dbReference>
<keyword evidence="1" id="KW-0812">Transmembrane</keyword>
<proteinExistence type="predicted"/>
<dbReference type="AlphaFoldDB" id="A0A034WE03"/>
<keyword evidence="1" id="KW-0472">Membrane</keyword>